<evidence type="ECO:0000313" key="2">
    <source>
        <dbReference type="Proteomes" id="UP000235786"/>
    </source>
</evidence>
<accession>A0A2J6RFE7</accession>
<dbReference type="EMBL" id="KZ613949">
    <property type="protein sequence ID" value="PMD37242.1"/>
    <property type="molecule type" value="Genomic_DNA"/>
</dbReference>
<dbReference type="Proteomes" id="UP000235786">
    <property type="component" value="Unassembled WGS sequence"/>
</dbReference>
<reference evidence="1 2" key="1">
    <citation type="submission" date="2016-04" db="EMBL/GenBank/DDBJ databases">
        <title>A degradative enzymes factory behind the ericoid mycorrhizal symbiosis.</title>
        <authorList>
            <consortium name="DOE Joint Genome Institute"/>
            <person name="Martino E."/>
            <person name="Morin E."/>
            <person name="Grelet G."/>
            <person name="Kuo A."/>
            <person name="Kohler A."/>
            <person name="Daghino S."/>
            <person name="Barry K."/>
            <person name="Choi C."/>
            <person name="Cichocki N."/>
            <person name="Clum A."/>
            <person name="Copeland A."/>
            <person name="Hainaut M."/>
            <person name="Haridas S."/>
            <person name="Labutti K."/>
            <person name="Lindquist E."/>
            <person name="Lipzen A."/>
            <person name="Khouja H.-R."/>
            <person name="Murat C."/>
            <person name="Ohm R."/>
            <person name="Olson A."/>
            <person name="Spatafora J."/>
            <person name="Veneault-Fourrey C."/>
            <person name="Henrissat B."/>
            <person name="Grigoriev I."/>
            <person name="Martin F."/>
            <person name="Perotto S."/>
        </authorList>
    </citation>
    <scope>NUCLEOTIDE SEQUENCE [LARGE SCALE GENOMIC DNA]</scope>
    <source>
        <strain evidence="1 2">F</strain>
    </source>
</reference>
<dbReference type="OrthoDB" id="3501153at2759"/>
<feature type="non-terminal residue" evidence="1">
    <location>
        <position position="1"/>
    </location>
</feature>
<protein>
    <submittedName>
        <fullName evidence="1">Uncharacterized protein</fullName>
    </submittedName>
</protein>
<dbReference type="PANTHER" id="PTHR35896">
    <property type="entry name" value="IG-LIKE DOMAIN-CONTAINING PROTEIN"/>
    <property type="match status" value="1"/>
</dbReference>
<organism evidence="1 2">
    <name type="scientific">Hyaloscypha variabilis (strain UAMH 11265 / GT02V1 / F)</name>
    <name type="common">Meliniomyces variabilis</name>
    <dbReference type="NCBI Taxonomy" id="1149755"/>
    <lineage>
        <taxon>Eukaryota</taxon>
        <taxon>Fungi</taxon>
        <taxon>Dikarya</taxon>
        <taxon>Ascomycota</taxon>
        <taxon>Pezizomycotina</taxon>
        <taxon>Leotiomycetes</taxon>
        <taxon>Helotiales</taxon>
        <taxon>Hyaloscyphaceae</taxon>
        <taxon>Hyaloscypha</taxon>
        <taxon>Hyaloscypha variabilis</taxon>
    </lineage>
</organism>
<gene>
    <name evidence="1" type="ORF">L207DRAFT_432252</name>
</gene>
<evidence type="ECO:0000313" key="1">
    <source>
        <dbReference type="EMBL" id="PMD37242.1"/>
    </source>
</evidence>
<dbReference type="AlphaFoldDB" id="A0A2J6RFE7"/>
<proteinExistence type="predicted"/>
<keyword evidence="2" id="KW-1185">Reference proteome</keyword>
<dbReference type="InterPro" id="IPR053008">
    <property type="entry name" value="Phomopsin_biosynth_assoc"/>
</dbReference>
<name>A0A2J6RFE7_HYAVF</name>
<dbReference type="STRING" id="1149755.A0A2J6RFE7"/>
<dbReference type="PANTHER" id="PTHR35896:SF3">
    <property type="entry name" value="MAJOR FACILITATOR SUPERFAMILY TRANSPORTER"/>
    <property type="match status" value="1"/>
</dbReference>
<sequence>KGMHMEPLFYGWMPPQCVFKELSDQFPVFEDRTWYNNPDLTIPIPPEELWRGEHNPIYTKQYHGEHCLFQWRKLQYAMHYRKEFLDNKIVSLRHSRHCADELSSWFEGPNDASVVELGFYRYRKTSW</sequence>